<comment type="subcellular location">
    <subcellularLocation>
        <location evidence="1">Cytoplasm</location>
    </subcellularLocation>
</comment>
<protein>
    <submittedName>
        <fullName evidence="13">Striatin family protein</fullName>
    </submittedName>
</protein>
<dbReference type="PANTHER" id="PTHR15653:SF0">
    <property type="entry name" value="CONNECTOR OF KINASE TO AP-1, ISOFORM E"/>
    <property type="match status" value="1"/>
</dbReference>
<evidence type="ECO:0000256" key="6">
    <source>
        <dbReference type="ARBA" id="ARBA00022737"/>
    </source>
</evidence>
<keyword evidence="4" id="KW-0597">Phosphoprotein</keyword>
<feature type="coiled-coil region" evidence="10">
    <location>
        <begin position="92"/>
        <end position="119"/>
    </location>
</feature>
<dbReference type="Gene3D" id="1.20.5.300">
    <property type="match status" value="1"/>
</dbReference>
<dbReference type="Proteomes" id="UP000243686">
    <property type="component" value="Unassembled WGS sequence"/>
</dbReference>
<dbReference type="InterPro" id="IPR013258">
    <property type="entry name" value="Striatin_N"/>
</dbReference>
<evidence type="ECO:0000259" key="12">
    <source>
        <dbReference type="Pfam" id="PF08232"/>
    </source>
</evidence>
<dbReference type="AlphaFoldDB" id="A0A1S8X324"/>
<dbReference type="Pfam" id="PF08232">
    <property type="entry name" value="Striatin"/>
    <property type="match status" value="1"/>
</dbReference>
<feature type="region of interest" description="Disordered" evidence="11">
    <location>
        <begin position="321"/>
        <end position="340"/>
    </location>
</feature>
<comment type="similarity">
    <text evidence="2">Belongs to the WD repeat striatin family.</text>
</comment>
<feature type="repeat" description="WD" evidence="9">
    <location>
        <begin position="833"/>
        <end position="874"/>
    </location>
</feature>
<feature type="repeat" description="WD" evidence="9">
    <location>
        <begin position="670"/>
        <end position="701"/>
    </location>
</feature>
<name>A0A1S8X324_OPIVI</name>
<keyword evidence="7" id="KW-0112">Calmodulin-binding</keyword>
<accession>A0A1S8X324</accession>
<dbReference type="InterPro" id="IPR051488">
    <property type="entry name" value="WD_repeat_striatin"/>
</dbReference>
<dbReference type="EMBL" id="KV892296">
    <property type="protein sequence ID" value="OON21077.1"/>
    <property type="molecule type" value="Genomic_DNA"/>
</dbReference>
<evidence type="ECO:0000256" key="5">
    <source>
        <dbReference type="ARBA" id="ARBA00022574"/>
    </source>
</evidence>
<dbReference type="FunFam" id="2.130.10.10:FF:000079">
    <property type="entry name" value="striatin isoform X1"/>
    <property type="match status" value="1"/>
</dbReference>
<evidence type="ECO:0000256" key="8">
    <source>
        <dbReference type="ARBA" id="ARBA00023054"/>
    </source>
</evidence>
<dbReference type="InterPro" id="IPR001680">
    <property type="entry name" value="WD40_rpt"/>
</dbReference>
<dbReference type="PROSITE" id="PS00678">
    <property type="entry name" value="WD_REPEATS_1"/>
    <property type="match status" value="2"/>
</dbReference>
<evidence type="ECO:0000256" key="1">
    <source>
        <dbReference type="ARBA" id="ARBA00004496"/>
    </source>
</evidence>
<evidence type="ECO:0000256" key="2">
    <source>
        <dbReference type="ARBA" id="ARBA00009616"/>
    </source>
</evidence>
<dbReference type="CDD" id="cd00200">
    <property type="entry name" value="WD40"/>
    <property type="match status" value="1"/>
</dbReference>
<evidence type="ECO:0000256" key="11">
    <source>
        <dbReference type="SAM" id="MobiDB-lite"/>
    </source>
</evidence>
<dbReference type="Pfam" id="PF00400">
    <property type="entry name" value="WD40"/>
    <property type="match status" value="4"/>
</dbReference>
<dbReference type="InterPro" id="IPR020472">
    <property type="entry name" value="WD40_PAC1"/>
</dbReference>
<sequence>MALGNGKGVWKLQGAKEYKKLPRGIYDGGSTNLIICLPGSEDTKITTPGSSEKDIGCLTQRNFHYATSNGFYTLTGVLEYLQSEWAKMEMERSEWEVERAELQARIAFLQGECKGQENLKSDLVRRIKMLEYALLQERNKNFELKYPNENRPTLQDVHLRTNEATPSVEKSHRLGTEAMRWREERMRLKDYLISAGLGDAMAQLRETRVQDLLATINSEIRGDLDDSGVPSRFQDPGLSTEPVESDRDNEGQHVAITSSIGNLEDRLPLNVDELNVEEPSVSELGDGWDVTDPETAAALAEFELLVAQQGCIDRVSSSVEFRPKKSGDLPDSGSTKWLGDEPTALKDWDALDEKELLTRFKEQYRADRSKAHRVGGRSMSALKSPLEQQLDVGESNITAEYPLGSLNEDIDVKRPFQADFPSTNTPIVADDVDDITDEYDAILSEEHNSSKQSEMLNAQNLSASVPPTSVSLSKTAQKSSSSVSASLGLGDLASLTVANESESGHSRAVSTVMESLDGIDDLLKSGSSVDGASSVVSSAVATTETPPWTAKYTLRSHFDAIRAISFHPVEPMLVTASEDHTLKLWNLNKTVQAKKSTNFDVEPVYTFRGHDNPVLSLATYTGSDVTEPVGSSSMVLFSGDLAGHLRTWRLSNLRADPYDAYDPAVPGPLLLGHTDAIWSMFVRPDGLLLSASADGTACLWSTAHIASSPSTGISNPSHVFPLTPTLMVSRPTEMGSKAPVPTSISFVHAERNHFLSGFTSGHIGLFDLETNQLVSLFHPKNKADSSNTDVSSLKPGAVTCVVVHPQQSLAVGAYEDRHIRFYDLNSGKCVHGMVAHLDAVTSLSLDPQGAYLISASHDCSIRLWNINKRTCIQEITSHRKKFGESIHAVAFHPSKHFMASAGADALAKIQFVSPDRRDSKKPIEYDKFIQTEVFLTFSFKKSRTSHTTSEDESSVKTKLILEGAACQPEIQLNVQTKAGKHSKQNYFWSSFKFTTR</sequence>
<keyword evidence="14" id="KW-1185">Reference proteome</keyword>
<evidence type="ECO:0000256" key="7">
    <source>
        <dbReference type="ARBA" id="ARBA00022860"/>
    </source>
</evidence>
<dbReference type="GO" id="GO:0005737">
    <property type="term" value="C:cytoplasm"/>
    <property type="evidence" value="ECO:0007669"/>
    <property type="project" value="UniProtKB-SubCell"/>
</dbReference>
<dbReference type="PRINTS" id="PR00320">
    <property type="entry name" value="GPROTEINBRPT"/>
</dbReference>
<keyword evidence="5 9" id="KW-0853">WD repeat</keyword>
<dbReference type="InterPro" id="IPR019775">
    <property type="entry name" value="WD40_repeat_CS"/>
</dbReference>
<dbReference type="SUPFAM" id="SSF50978">
    <property type="entry name" value="WD40 repeat-like"/>
    <property type="match status" value="1"/>
</dbReference>
<dbReference type="SMART" id="SM00320">
    <property type="entry name" value="WD40"/>
    <property type="match status" value="6"/>
</dbReference>
<keyword evidence="3" id="KW-0963">Cytoplasm</keyword>
<evidence type="ECO:0000313" key="14">
    <source>
        <dbReference type="Proteomes" id="UP000243686"/>
    </source>
</evidence>
<proteinExistence type="inferred from homology"/>
<dbReference type="FunFam" id="1.20.5.300:FF:000001">
    <property type="entry name" value="striatin isoform X1"/>
    <property type="match status" value="1"/>
</dbReference>
<dbReference type="PANTHER" id="PTHR15653">
    <property type="entry name" value="STRIATIN"/>
    <property type="match status" value="1"/>
</dbReference>
<evidence type="ECO:0000256" key="4">
    <source>
        <dbReference type="ARBA" id="ARBA00022553"/>
    </source>
</evidence>
<feature type="repeat" description="WD" evidence="9">
    <location>
        <begin position="554"/>
        <end position="595"/>
    </location>
</feature>
<keyword evidence="8 10" id="KW-0175">Coiled coil</keyword>
<gene>
    <name evidence="13" type="ORF">X801_03032</name>
</gene>
<reference evidence="13 14" key="1">
    <citation type="submission" date="2015-03" db="EMBL/GenBank/DDBJ databases">
        <title>Draft genome of the nematode, Opisthorchis viverrini.</title>
        <authorList>
            <person name="Mitreva M."/>
        </authorList>
    </citation>
    <scope>NUCLEOTIDE SEQUENCE [LARGE SCALE GENOMIC DNA]</scope>
    <source>
        <strain evidence="13">Khon Kaen</strain>
    </source>
</reference>
<dbReference type="PROSITE" id="PS50294">
    <property type="entry name" value="WD_REPEATS_REGION"/>
    <property type="match status" value="2"/>
</dbReference>
<dbReference type="InterPro" id="IPR036322">
    <property type="entry name" value="WD40_repeat_dom_sf"/>
</dbReference>
<keyword evidence="6" id="KW-0677">Repeat</keyword>
<feature type="domain" description="Striatin N-terminal" evidence="12">
    <location>
        <begin position="73"/>
        <end position="153"/>
    </location>
</feature>
<evidence type="ECO:0000313" key="13">
    <source>
        <dbReference type="EMBL" id="OON21077.1"/>
    </source>
</evidence>
<evidence type="ECO:0000256" key="9">
    <source>
        <dbReference type="PROSITE-ProRule" id="PRU00221"/>
    </source>
</evidence>
<dbReference type="Gene3D" id="2.130.10.10">
    <property type="entry name" value="YVTN repeat-like/Quinoprotein amine dehydrogenase"/>
    <property type="match status" value="2"/>
</dbReference>
<feature type="region of interest" description="Disordered" evidence="11">
    <location>
        <begin position="224"/>
        <end position="249"/>
    </location>
</feature>
<dbReference type="GO" id="GO:0005516">
    <property type="term" value="F:calmodulin binding"/>
    <property type="evidence" value="ECO:0007669"/>
    <property type="project" value="UniProtKB-KW"/>
</dbReference>
<dbReference type="InterPro" id="IPR015943">
    <property type="entry name" value="WD40/YVTN_repeat-like_dom_sf"/>
</dbReference>
<organism evidence="13 14">
    <name type="scientific">Opisthorchis viverrini</name>
    <name type="common">Southeast Asian liver fluke</name>
    <dbReference type="NCBI Taxonomy" id="6198"/>
    <lineage>
        <taxon>Eukaryota</taxon>
        <taxon>Metazoa</taxon>
        <taxon>Spiralia</taxon>
        <taxon>Lophotrochozoa</taxon>
        <taxon>Platyhelminthes</taxon>
        <taxon>Trematoda</taxon>
        <taxon>Digenea</taxon>
        <taxon>Opisthorchiida</taxon>
        <taxon>Opisthorchiata</taxon>
        <taxon>Opisthorchiidae</taxon>
        <taxon>Opisthorchis</taxon>
    </lineage>
</organism>
<evidence type="ECO:0000256" key="10">
    <source>
        <dbReference type="SAM" id="Coils"/>
    </source>
</evidence>
<dbReference type="PROSITE" id="PS50082">
    <property type="entry name" value="WD_REPEATS_2"/>
    <property type="match status" value="3"/>
</dbReference>
<evidence type="ECO:0000256" key="3">
    <source>
        <dbReference type="ARBA" id="ARBA00022490"/>
    </source>
</evidence>